<feature type="domain" description="M23ase beta-sheet core" evidence="3">
    <location>
        <begin position="272"/>
        <end position="363"/>
    </location>
</feature>
<dbReference type="InterPro" id="IPR011055">
    <property type="entry name" value="Dup_hybrid_motif"/>
</dbReference>
<keyword evidence="2" id="KW-0175">Coiled coil</keyword>
<evidence type="ECO:0000259" key="3">
    <source>
        <dbReference type="Pfam" id="PF01551"/>
    </source>
</evidence>
<accession>A0AA46DZD8</accession>
<keyword evidence="1" id="KW-0732">Signal</keyword>
<evidence type="ECO:0000313" key="4">
    <source>
        <dbReference type="EMBL" id="TDT71734.1"/>
    </source>
</evidence>
<reference evidence="4 5" key="1">
    <citation type="submission" date="2019-03" db="EMBL/GenBank/DDBJ databases">
        <title>Genomic Encyclopedia of Type Strains, Phase IV (KMG-IV): sequencing the most valuable type-strain genomes for metagenomic binning, comparative biology and taxonomic classification.</title>
        <authorList>
            <person name="Goeker M."/>
        </authorList>
    </citation>
    <scope>NUCLEOTIDE SEQUENCE [LARGE SCALE GENOMIC DNA]</scope>
    <source>
        <strain evidence="4 5">DSM 100055</strain>
    </source>
</reference>
<evidence type="ECO:0000256" key="1">
    <source>
        <dbReference type="ARBA" id="ARBA00022729"/>
    </source>
</evidence>
<dbReference type="InterPro" id="IPR050570">
    <property type="entry name" value="Cell_wall_metabolism_enzyme"/>
</dbReference>
<gene>
    <name evidence="4" type="ORF">EV215_0418</name>
</gene>
<feature type="coiled-coil region" evidence="2">
    <location>
        <begin position="156"/>
        <end position="229"/>
    </location>
</feature>
<keyword evidence="5" id="KW-1185">Reference proteome</keyword>
<dbReference type="SUPFAM" id="SSF51261">
    <property type="entry name" value="Duplicated hybrid motif"/>
    <property type="match status" value="1"/>
</dbReference>
<dbReference type="PANTHER" id="PTHR21666">
    <property type="entry name" value="PEPTIDASE-RELATED"/>
    <property type="match status" value="1"/>
</dbReference>
<evidence type="ECO:0000313" key="5">
    <source>
        <dbReference type="Proteomes" id="UP000294678"/>
    </source>
</evidence>
<dbReference type="GO" id="GO:0004222">
    <property type="term" value="F:metalloendopeptidase activity"/>
    <property type="evidence" value="ECO:0007669"/>
    <property type="project" value="TreeGrafter"/>
</dbReference>
<dbReference type="InterPro" id="IPR016047">
    <property type="entry name" value="M23ase_b-sheet_dom"/>
</dbReference>
<dbReference type="Pfam" id="PF01551">
    <property type="entry name" value="Peptidase_M23"/>
    <property type="match status" value="1"/>
</dbReference>
<name>A0AA46DZD8_9FUSO</name>
<dbReference type="AlphaFoldDB" id="A0AA46DZD8"/>
<protein>
    <submittedName>
        <fullName evidence="4">Septal ring factor EnvC (AmiA/AmiB activator)</fullName>
    </submittedName>
</protein>
<dbReference type="RefSeq" id="WP_134112331.1">
    <property type="nucleotide sequence ID" value="NZ_SOBG01000002.1"/>
</dbReference>
<organism evidence="4 5">
    <name type="scientific">Hypnocyclicus thermotrophus</name>
    <dbReference type="NCBI Taxonomy" id="1627895"/>
    <lineage>
        <taxon>Bacteria</taxon>
        <taxon>Fusobacteriati</taxon>
        <taxon>Fusobacteriota</taxon>
        <taxon>Fusobacteriia</taxon>
        <taxon>Fusobacteriales</taxon>
        <taxon>Fusobacteriaceae</taxon>
        <taxon>Hypnocyclicus</taxon>
    </lineage>
</organism>
<proteinExistence type="predicted"/>
<dbReference type="Proteomes" id="UP000294678">
    <property type="component" value="Unassembled WGS sequence"/>
</dbReference>
<dbReference type="Gene3D" id="2.70.70.10">
    <property type="entry name" value="Glucose Permease (Domain IIA)"/>
    <property type="match status" value="1"/>
</dbReference>
<comment type="caution">
    <text evidence="4">The sequence shown here is derived from an EMBL/GenBank/DDBJ whole genome shotgun (WGS) entry which is preliminary data.</text>
</comment>
<sequence length="369" mass="42905">MKNKILIIIIFLFSISYGEDLDTIRAKVNNIDKTIEKNKTSIVEAKKKEKEILKKLDRIENELSKITSDYSEMLKKYNTLNKNVEYAEKNLKIIDEELLDITLQYQNVIKKIETKFYLQKELLNNIENEFKKDEYISLLNNFKEKISKINYFKTKVEEVQEKILLEKNEIGSLTKKLYIKQKEMKNKQKEHATLVKQLKRQEYYLSNRIQVLRKEKLEAEKQIEKIIQERAKQAGIATVQIILKQLGEMLVPVKGKIIKYFGEEKINDITMQGIEIKSYLGADVKAINKGKVIFAQKFSGLGNLVMIDHGYNFVSVYGNLIKLNVKEGEIVSKGENIGLLGFSSDREPVLYFETRVSAVSTDPIIFLKK</sequence>
<evidence type="ECO:0000256" key="2">
    <source>
        <dbReference type="SAM" id="Coils"/>
    </source>
</evidence>
<dbReference type="PANTHER" id="PTHR21666:SF289">
    <property type="entry name" value="L-ALA--D-GLU ENDOPEPTIDASE"/>
    <property type="match status" value="1"/>
</dbReference>
<feature type="coiled-coil region" evidence="2">
    <location>
        <begin position="42"/>
        <end position="97"/>
    </location>
</feature>
<dbReference type="EMBL" id="SOBG01000002">
    <property type="protein sequence ID" value="TDT71734.1"/>
    <property type="molecule type" value="Genomic_DNA"/>
</dbReference>
<dbReference type="CDD" id="cd12797">
    <property type="entry name" value="M23_peptidase"/>
    <property type="match status" value="1"/>
</dbReference>